<reference evidence="2" key="1">
    <citation type="journal article" date="2021" name="G3 (Bethesda)">
        <title>Genome and transcriptome analysis of the beet armyworm Spodoptera exigua reveals targets for pest control. .</title>
        <authorList>
            <person name="Simon S."/>
            <person name="Breeschoten T."/>
            <person name="Jansen H.J."/>
            <person name="Dirks R.P."/>
            <person name="Schranz M.E."/>
            <person name="Ros V.I.D."/>
        </authorList>
    </citation>
    <scope>NUCLEOTIDE SEQUENCE</scope>
    <source>
        <strain evidence="2">TB_SE_WUR_2020</strain>
    </source>
</reference>
<dbReference type="EMBL" id="JACEFF010000635">
    <property type="protein sequence ID" value="KAH9633774.1"/>
    <property type="molecule type" value="Genomic_DNA"/>
</dbReference>
<evidence type="ECO:0000313" key="3">
    <source>
        <dbReference type="Proteomes" id="UP000814243"/>
    </source>
</evidence>
<organism evidence="2 3">
    <name type="scientific">Spodoptera exigua</name>
    <name type="common">Beet armyworm</name>
    <name type="synonym">Noctua fulgens</name>
    <dbReference type="NCBI Taxonomy" id="7107"/>
    <lineage>
        <taxon>Eukaryota</taxon>
        <taxon>Metazoa</taxon>
        <taxon>Ecdysozoa</taxon>
        <taxon>Arthropoda</taxon>
        <taxon>Hexapoda</taxon>
        <taxon>Insecta</taxon>
        <taxon>Pterygota</taxon>
        <taxon>Neoptera</taxon>
        <taxon>Endopterygota</taxon>
        <taxon>Lepidoptera</taxon>
        <taxon>Glossata</taxon>
        <taxon>Ditrysia</taxon>
        <taxon>Noctuoidea</taxon>
        <taxon>Noctuidae</taxon>
        <taxon>Amphipyrinae</taxon>
        <taxon>Spodoptera</taxon>
    </lineage>
</organism>
<dbReference type="AlphaFoldDB" id="A0A922MCA5"/>
<gene>
    <name evidence="2" type="ORF">HF086_005408</name>
</gene>
<keyword evidence="1" id="KW-0175">Coiled coil</keyword>
<dbReference type="Proteomes" id="UP000814243">
    <property type="component" value="Unassembled WGS sequence"/>
</dbReference>
<evidence type="ECO:0000313" key="2">
    <source>
        <dbReference type="EMBL" id="KAH9633774.1"/>
    </source>
</evidence>
<name>A0A922MCA5_SPOEX</name>
<evidence type="ECO:0000256" key="1">
    <source>
        <dbReference type="SAM" id="Coils"/>
    </source>
</evidence>
<comment type="caution">
    <text evidence="2">The sequence shown here is derived from an EMBL/GenBank/DDBJ whole genome shotgun (WGS) entry which is preliminary data.</text>
</comment>
<sequence length="404" mass="43482">LQHSLKKENLSLQHCVSNLETEKIQLTEQLKKTEQERSSVSSSLDEVTSVAEQLRCELADARAQLDSERAAHGAACERLQTAAAAKDRELDANTGTIARLMADLRAESDARARADAAAAAARRQHDAERDAARHAELQLRDALARLERSVEDKDREIGAQMTIILDMRTEKHCKLVHLRCGDLCQFGIGSQERLQERIQGMQNTIDNIQKELTGRLAAPKLAAEECEPPELDEAPVSRRADDPVFGFLSDGSVDGDALDVSVICSSTVQRVSWVLADIEGRSALAYPFPILPSASCLCYCEVEYLHSQLTSEPPLSLSRTVNRCARWGAGSRRCAAAAGCGPRSRAISKVTGQERVETELWGRAAAGETCACMAPSRWAGELGGAVVLAGVAAVLGGGGTSSPP</sequence>
<protein>
    <submittedName>
        <fullName evidence="2">Uncharacterized protein</fullName>
    </submittedName>
</protein>
<feature type="non-terminal residue" evidence="2">
    <location>
        <position position="1"/>
    </location>
</feature>
<proteinExistence type="predicted"/>
<accession>A0A922MCA5</accession>
<feature type="coiled-coil region" evidence="1">
    <location>
        <begin position="16"/>
        <end position="71"/>
    </location>
</feature>